<accession>A0A6J5RJV2</accession>
<dbReference type="EMBL" id="LR796998">
    <property type="protein sequence ID" value="CAB4180319.1"/>
    <property type="molecule type" value="Genomic_DNA"/>
</dbReference>
<dbReference type="EMBL" id="LR796925">
    <property type="protein sequence ID" value="CAB4174219.1"/>
    <property type="molecule type" value="Genomic_DNA"/>
</dbReference>
<dbReference type="SUPFAM" id="SSF56988">
    <property type="entry name" value="Anthrax protective antigen"/>
    <property type="match status" value="1"/>
</dbReference>
<sequence>MIRRLLPLVGVLFALTAAHPAEASDSGLQATGYIIDAIPPVRGDTTYPSCGSETENNINRSYDGEPFQQCPDDLFMVHYTGFITIPAHDTIQFWLAADDGGTIKIGLDEFGTWDDKGCSATESGYLNLEAQSLPLDAWFYENGGATCFMLAWNINDAGWEIVPDEAFTSQAIPATSTTSTSTTLTSTTTWTTTTTTVAPVATTTTSTTSTSTTSTKPPQSSTTSTTTAPIIPTSTVQQIIATISTTTDAPSNVATTTSTPPPIPTPSSIQESTSTTTIARASATKAETIDPQVLELVTEIATLPAAQIQNKVDDIISSGINNAEAELLATSPAILQNINKETATAIFEAITESNLTADQGQQIVNAVQKAPTTIRKAFEKAINVFGGATDKYVPIGSRVPISSRRIIIITTGLLVALPSPIRKKP</sequence>
<evidence type="ECO:0000256" key="1">
    <source>
        <dbReference type="SAM" id="MobiDB-lite"/>
    </source>
</evidence>
<gene>
    <name evidence="4" type="ORF">UFOVP1037_14</name>
    <name evidence="5" type="ORF">UFOVP1250_16</name>
    <name evidence="2" type="ORF">UFOVP287_19</name>
    <name evidence="3" type="ORF">UFOVP969_33</name>
</gene>
<reference evidence="5" key="1">
    <citation type="submission" date="2020-05" db="EMBL/GenBank/DDBJ databases">
        <authorList>
            <person name="Chiriac C."/>
            <person name="Salcher M."/>
            <person name="Ghai R."/>
            <person name="Kavagutti S V."/>
        </authorList>
    </citation>
    <scope>NUCLEOTIDE SEQUENCE</scope>
</reference>
<dbReference type="EMBL" id="LR796303">
    <property type="protein sequence ID" value="CAB4135462.1"/>
    <property type="molecule type" value="Genomic_DNA"/>
</dbReference>
<protein>
    <recommendedName>
        <fullName evidence="6">PA14 domain containing protein</fullName>
    </recommendedName>
</protein>
<feature type="region of interest" description="Disordered" evidence="1">
    <location>
        <begin position="248"/>
        <end position="274"/>
    </location>
</feature>
<evidence type="ECO:0008006" key="6">
    <source>
        <dbReference type="Google" id="ProtNLM"/>
    </source>
</evidence>
<dbReference type="EMBL" id="LR797199">
    <property type="protein sequence ID" value="CAB4193998.1"/>
    <property type="molecule type" value="Genomic_DNA"/>
</dbReference>
<feature type="region of interest" description="Disordered" evidence="1">
    <location>
        <begin position="202"/>
        <end position="228"/>
    </location>
</feature>
<evidence type="ECO:0000313" key="2">
    <source>
        <dbReference type="EMBL" id="CAB4135462.1"/>
    </source>
</evidence>
<evidence type="ECO:0000313" key="3">
    <source>
        <dbReference type="EMBL" id="CAB4174219.1"/>
    </source>
</evidence>
<organism evidence="5">
    <name type="scientific">uncultured Caudovirales phage</name>
    <dbReference type="NCBI Taxonomy" id="2100421"/>
    <lineage>
        <taxon>Viruses</taxon>
        <taxon>Duplodnaviria</taxon>
        <taxon>Heunggongvirae</taxon>
        <taxon>Uroviricota</taxon>
        <taxon>Caudoviricetes</taxon>
        <taxon>Peduoviridae</taxon>
        <taxon>Maltschvirus</taxon>
        <taxon>Maltschvirus maltsch</taxon>
    </lineage>
</organism>
<name>A0A6J5RJV2_9CAUD</name>
<evidence type="ECO:0000313" key="4">
    <source>
        <dbReference type="EMBL" id="CAB4180319.1"/>
    </source>
</evidence>
<proteinExistence type="predicted"/>
<evidence type="ECO:0000313" key="5">
    <source>
        <dbReference type="EMBL" id="CAB4193998.1"/>
    </source>
</evidence>